<evidence type="ECO:0000313" key="3">
    <source>
        <dbReference type="Proteomes" id="UP001234989"/>
    </source>
</evidence>
<dbReference type="EMBL" id="CP133614">
    <property type="protein sequence ID" value="WMV20165.1"/>
    <property type="molecule type" value="Genomic_DNA"/>
</dbReference>
<evidence type="ECO:0000256" key="1">
    <source>
        <dbReference type="SAM" id="MobiDB-lite"/>
    </source>
</evidence>
<reference evidence="2" key="1">
    <citation type="submission" date="2023-08" db="EMBL/GenBank/DDBJ databases">
        <title>A de novo genome assembly of Solanum verrucosum Schlechtendal, a Mexican diploid species geographically isolated from the other diploid A-genome species in potato relatives.</title>
        <authorList>
            <person name="Hosaka K."/>
        </authorList>
    </citation>
    <scope>NUCLEOTIDE SEQUENCE</scope>
    <source>
        <tissue evidence="2">Young leaves</tissue>
    </source>
</reference>
<evidence type="ECO:0008006" key="4">
    <source>
        <dbReference type="Google" id="ProtNLM"/>
    </source>
</evidence>
<protein>
    <recommendedName>
        <fullName evidence="4">Gag-pol polyprotein</fullName>
    </recommendedName>
</protein>
<name>A0AAF0QDD8_SOLVR</name>
<accession>A0AAF0QDD8</accession>
<feature type="compositionally biased region" description="Basic and acidic residues" evidence="1">
    <location>
        <begin position="49"/>
        <end position="58"/>
    </location>
</feature>
<organism evidence="2 3">
    <name type="scientific">Solanum verrucosum</name>
    <dbReference type="NCBI Taxonomy" id="315347"/>
    <lineage>
        <taxon>Eukaryota</taxon>
        <taxon>Viridiplantae</taxon>
        <taxon>Streptophyta</taxon>
        <taxon>Embryophyta</taxon>
        <taxon>Tracheophyta</taxon>
        <taxon>Spermatophyta</taxon>
        <taxon>Magnoliopsida</taxon>
        <taxon>eudicotyledons</taxon>
        <taxon>Gunneridae</taxon>
        <taxon>Pentapetalae</taxon>
        <taxon>asterids</taxon>
        <taxon>lamiids</taxon>
        <taxon>Solanales</taxon>
        <taxon>Solanaceae</taxon>
        <taxon>Solanoideae</taxon>
        <taxon>Solaneae</taxon>
        <taxon>Solanum</taxon>
    </lineage>
</organism>
<feature type="compositionally biased region" description="Polar residues" evidence="1">
    <location>
        <begin position="61"/>
        <end position="79"/>
    </location>
</feature>
<sequence>MVADMRSRMSLFVVELTRLSSKESKAAVLIGDMGTARLMIHVQQVEEDKLKDKKEYKNKMSKTSGNEFGQQKSNVNRSSFQHKQKGPAPSSAGAPARRNKCEYNS</sequence>
<dbReference type="AlphaFoldDB" id="A0AAF0QDD8"/>
<proteinExistence type="predicted"/>
<keyword evidence="3" id="KW-1185">Reference proteome</keyword>
<gene>
    <name evidence="2" type="ORF">MTR67_013550</name>
</gene>
<feature type="compositionally biased region" description="Low complexity" evidence="1">
    <location>
        <begin position="86"/>
        <end position="96"/>
    </location>
</feature>
<dbReference type="Proteomes" id="UP001234989">
    <property type="component" value="Chromosome 3"/>
</dbReference>
<evidence type="ECO:0000313" key="2">
    <source>
        <dbReference type="EMBL" id="WMV20165.1"/>
    </source>
</evidence>
<feature type="region of interest" description="Disordered" evidence="1">
    <location>
        <begin position="49"/>
        <end position="105"/>
    </location>
</feature>